<name>A0A5C3QZK1_9AGAR</name>
<reference evidence="4 5" key="1">
    <citation type="journal article" date="2019" name="Nat. Ecol. Evol.">
        <title>Megaphylogeny resolves global patterns of mushroom evolution.</title>
        <authorList>
            <person name="Varga T."/>
            <person name="Krizsan K."/>
            <person name="Foldi C."/>
            <person name="Dima B."/>
            <person name="Sanchez-Garcia M."/>
            <person name="Sanchez-Ramirez S."/>
            <person name="Szollosi G.J."/>
            <person name="Szarkandi J.G."/>
            <person name="Papp V."/>
            <person name="Albert L."/>
            <person name="Andreopoulos W."/>
            <person name="Angelini C."/>
            <person name="Antonin V."/>
            <person name="Barry K.W."/>
            <person name="Bougher N.L."/>
            <person name="Buchanan P."/>
            <person name="Buyck B."/>
            <person name="Bense V."/>
            <person name="Catcheside P."/>
            <person name="Chovatia M."/>
            <person name="Cooper J."/>
            <person name="Damon W."/>
            <person name="Desjardin D."/>
            <person name="Finy P."/>
            <person name="Geml J."/>
            <person name="Haridas S."/>
            <person name="Hughes K."/>
            <person name="Justo A."/>
            <person name="Karasinski D."/>
            <person name="Kautmanova I."/>
            <person name="Kiss B."/>
            <person name="Kocsube S."/>
            <person name="Kotiranta H."/>
            <person name="LaButti K.M."/>
            <person name="Lechner B.E."/>
            <person name="Liimatainen K."/>
            <person name="Lipzen A."/>
            <person name="Lukacs Z."/>
            <person name="Mihaltcheva S."/>
            <person name="Morgado L.N."/>
            <person name="Niskanen T."/>
            <person name="Noordeloos M.E."/>
            <person name="Ohm R.A."/>
            <person name="Ortiz-Santana B."/>
            <person name="Ovrebo C."/>
            <person name="Racz N."/>
            <person name="Riley R."/>
            <person name="Savchenko A."/>
            <person name="Shiryaev A."/>
            <person name="Soop K."/>
            <person name="Spirin V."/>
            <person name="Szebenyi C."/>
            <person name="Tomsovsky M."/>
            <person name="Tulloss R.E."/>
            <person name="Uehling J."/>
            <person name="Grigoriev I.V."/>
            <person name="Vagvolgyi C."/>
            <person name="Papp T."/>
            <person name="Martin F.M."/>
            <person name="Miettinen O."/>
            <person name="Hibbett D.S."/>
            <person name="Nagy L.G."/>
        </authorList>
    </citation>
    <scope>NUCLEOTIDE SEQUENCE [LARGE SCALE GENOMIC DNA]</scope>
    <source>
        <strain evidence="4 5">CBS 309.79</strain>
    </source>
</reference>
<feature type="compositionally biased region" description="Acidic residues" evidence="3">
    <location>
        <begin position="511"/>
        <end position="530"/>
    </location>
</feature>
<feature type="compositionally biased region" description="Acidic residues" evidence="3">
    <location>
        <begin position="312"/>
        <end position="325"/>
    </location>
</feature>
<dbReference type="SMART" id="SM00238">
    <property type="entry name" value="BIR"/>
    <property type="match status" value="2"/>
</dbReference>
<feature type="compositionally biased region" description="Polar residues" evidence="3">
    <location>
        <begin position="554"/>
        <end position="565"/>
    </location>
</feature>
<feature type="compositionally biased region" description="Polar residues" evidence="3">
    <location>
        <begin position="482"/>
        <end position="501"/>
    </location>
</feature>
<gene>
    <name evidence="4" type="ORF">BDV98DRAFT_24249</name>
</gene>
<organism evidence="4 5">
    <name type="scientific">Pterulicium gracile</name>
    <dbReference type="NCBI Taxonomy" id="1884261"/>
    <lineage>
        <taxon>Eukaryota</taxon>
        <taxon>Fungi</taxon>
        <taxon>Dikarya</taxon>
        <taxon>Basidiomycota</taxon>
        <taxon>Agaricomycotina</taxon>
        <taxon>Agaricomycetes</taxon>
        <taxon>Agaricomycetidae</taxon>
        <taxon>Agaricales</taxon>
        <taxon>Pleurotineae</taxon>
        <taxon>Pterulaceae</taxon>
        <taxon>Pterulicium</taxon>
    </lineage>
</organism>
<feature type="compositionally biased region" description="Polar residues" evidence="3">
    <location>
        <begin position="326"/>
        <end position="337"/>
    </location>
</feature>
<dbReference type="InterPro" id="IPR001370">
    <property type="entry name" value="BIR_rpt"/>
</dbReference>
<keyword evidence="1" id="KW-0479">Metal-binding</keyword>
<feature type="compositionally biased region" description="Low complexity" evidence="3">
    <location>
        <begin position="573"/>
        <end position="588"/>
    </location>
</feature>
<feature type="compositionally biased region" description="Low complexity" evidence="3">
    <location>
        <begin position="544"/>
        <end position="553"/>
    </location>
</feature>
<evidence type="ECO:0000256" key="2">
    <source>
        <dbReference type="ARBA" id="ARBA00022833"/>
    </source>
</evidence>
<keyword evidence="5" id="KW-1185">Reference proteome</keyword>
<evidence type="ECO:0000256" key="1">
    <source>
        <dbReference type="ARBA" id="ARBA00022723"/>
    </source>
</evidence>
<feature type="compositionally biased region" description="Basic and acidic residues" evidence="3">
    <location>
        <begin position="593"/>
        <end position="619"/>
    </location>
</feature>
<dbReference type="OrthoDB" id="2196114at2759"/>
<dbReference type="PANTHER" id="PTHR46771:SF5">
    <property type="entry name" value="DETERIN"/>
    <property type="match status" value="1"/>
</dbReference>
<proteinExistence type="predicted"/>
<evidence type="ECO:0000313" key="5">
    <source>
        <dbReference type="Proteomes" id="UP000305067"/>
    </source>
</evidence>
<dbReference type="Pfam" id="PF00653">
    <property type="entry name" value="BIR"/>
    <property type="match status" value="2"/>
</dbReference>
<feature type="compositionally biased region" description="Low complexity" evidence="3">
    <location>
        <begin position="256"/>
        <end position="267"/>
    </location>
</feature>
<evidence type="ECO:0000313" key="4">
    <source>
        <dbReference type="EMBL" id="TFL07456.1"/>
    </source>
</evidence>
<dbReference type="SUPFAM" id="SSF57924">
    <property type="entry name" value="Inhibitor of apoptosis (IAP) repeat"/>
    <property type="match status" value="2"/>
</dbReference>
<dbReference type="PANTHER" id="PTHR46771">
    <property type="entry name" value="DETERIN"/>
    <property type="match status" value="1"/>
</dbReference>
<dbReference type="Gene3D" id="1.10.1170.10">
    <property type="entry name" value="Inhibitor Of Apoptosis Protein (2mihbC-IAP-1), Chain A"/>
    <property type="match status" value="2"/>
</dbReference>
<protein>
    <recommendedName>
        <fullName evidence="6">BIR-domain-containing protein</fullName>
    </recommendedName>
</protein>
<dbReference type="STRING" id="1884261.A0A5C3QZK1"/>
<dbReference type="CDD" id="cd00022">
    <property type="entry name" value="BIR"/>
    <property type="match status" value="1"/>
</dbReference>
<evidence type="ECO:0008006" key="6">
    <source>
        <dbReference type="Google" id="ProtNLM"/>
    </source>
</evidence>
<dbReference type="InterPro" id="IPR051190">
    <property type="entry name" value="Baculoviral_IAP"/>
</dbReference>
<dbReference type="GO" id="GO:0046872">
    <property type="term" value="F:metal ion binding"/>
    <property type="evidence" value="ECO:0007669"/>
    <property type="project" value="UniProtKB-KW"/>
</dbReference>
<dbReference type="Proteomes" id="UP000305067">
    <property type="component" value="Unassembled WGS sequence"/>
</dbReference>
<keyword evidence="2" id="KW-0862">Zinc</keyword>
<feature type="compositionally biased region" description="Low complexity" evidence="3">
    <location>
        <begin position="203"/>
        <end position="245"/>
    </location>
</feature>
<dbReference type="AlphaFoldDB" id="A0A5C3QZK1"/>
<feature type="compositionally biased region" description="Low complexity" evidence="3">
    <location>
        <begin position="365"/>
        <end position="378"/>
    </location>
</feature>
<evidence type="ECO:0000256" key="3">
    <source>
        <dbReference type="SAM" id="MobiDB-lite"/>
    </source>
</evidence>
<accession>A0A5C3QZK1</accession>
<feature type="compositionally biased region" description="Polar residues" evidence="3">
    <location>
        <begin position="397"/>
        <end position="416"/>
    </location>
</feature>
<feature type="region of interest" description="Disordered" evidence="3">
    <location>
        <begin position="1"/>
        <end position="27"/>
    </location>
</feature>
<feature type="compositionally biased region" description="Polar residues" evidence="3">
    <location>
        <begin position="534"/>
        <end position="543"/>
    </location>
</feature>
<dbReference type="PROSITE" id="PS50143">
    <property type="entry name" value="BIR_REPEAT_2"/>
    <property type="match status" value="2"/>
</dbReference>
<feature type="compositionally biased region" description="Basic residues" evidence="3">
    <location>
        <begin position="268"/>
        <end position="279"/>
    </location>
</feature>
<feature type="region of interest" description="Disordered" evidence="3">
    <location>
        <begin position="197"/>
        <end position="624"/>
    </location>
</feature>
<dbReference type="EMBL" id="ML178814">
    <property type="protein sequence ID" value="TFL07456.1"/>
    <property type="molecule type" value="Genomic_DNA"/>
</dbReference>
<sequence>MESYTNRVDSFSKPKRVRPQGGKPSSAVNVKWTHSSAFTATPETLAEAGFHYSPTFTERDNVTCFMCNKELDDWGEDDDPFDIHWVKCKSTCPWAIVRCGLKFDMADDGQWVFSKTRKPTSKSMEKARLQTFTKVNSWPHQDKSHGANPKSMAEAGFVFTPQHAGDDLSGCLYCGTALSGWEDADDPWEEHRKRVAKNGKTCPFFPAAPAKSKPKPTKSTTATTKRPQSTAPTRSRATAASTKSSQPVETDDEPETAAAESSSSSKAVPKRQKATKAKPKAAPAKGRSTRSGKETGNGKKNVAPQKGSSSEVEAEAEADFDEDITESTAQARQPPQASSSDEEGDEEEDIPVEVTKSKPVRKSTRASTRATSRTTTQSRTRKATQVDVVAPTPSAAVPSTSKAASGKPTATRSNTKGKGKAQPAAPRDLSPPPDTTDMEVDESEQHHSSEAELEQLPPRVAPLPRASAHLSPPSTPPPDARSATTPPFSEQPSLSEPNSQPDRGDISDGPMDVEDAVVEISDDDDDDADIIADQQMQSPSRGTSNSCSNSCSSLRQSVTKITTIPQPAIVSDTASSTTPAPTIKASSPVHMHLSPERPTESLEREQHSPKTPDKDHPDNGLHPSVVDAQSTFNGIDVLTEAELDMTVEEWIRHEMDIQYNRFKADGERMIKDFQHSADEARRTIESM</sequence>
<feature type="compositionally biased region" description="Acidic residues" evidence="3">
    <location>
        <begin position="340"/>
        <end position="351"/>
    </location>
</feature>